<evidence type="ECO:0000256" key="8">
    <source>
        <dbReference type="SAM" id="MobiDB-lite"/>
    </source>
</evidence>
<evidence type="ECO:0000313" key="12">
    <source>
        <dbReference type="Proteomes" id="UP000663829"/>
    </source>
</evidence>
<evidence type="ECO:0000256" key="5">
    <source>
        <dbReference type="ARBA" id="ARBA00049303"/>
    </source>
</evidence>
<dbReference type="Proteomes" id="UP000663829">
    <property type="component" value="Unassembled WGS sequence"/>
</dbReference>
<gene>
    <name evidence="10" type="ORF">GPM918_LOCUS13272</name>
    <name evidence="11" type="ORF">SRO942_LOCUS13276</name>
</gene>
<evidence type="ECO:0000259" key="9">
    <source>
        <dbReference type="Pfam" id="PF22528"/>
    </source>
</evidence>
<keyword evidence="7" id="KW-0175">Coiled coil</keyword>
<feature type="coiled-coil region" evidence="7">
    <location>
        <begin position="583"/>
        <end position="610"/>
    </location>
</feature>
<evidence type="ECO:0000256" key="3">
    <source>
        <dbReference type="ARBA" id="ARBA00022679"/>
    </source>
</evidence>
<dbReference type="GO" id="GO:0042054">
    <property type="term" value="F:histone methyltransferase activity"/>
    <property type="evidence" value="ECO:0007669"/>
    <property type="project" value="TreeGrafter"/>
</dbReference>
<feature type="coiled-coil region" evidence="7">
    <location>
        <begin position="518"/>
        <end position="549"/>
    </location>
</feature>
<comment type="catalytic activity">
    <reaction evidence="5">
        <text>L-arginyl-[protein] + S-adenosyl-L-methionine = N(omega)-methyl-L-arginyl-[protein] + S-adenosyl-L-homocysteine + H(+)</text>
        <dbReference type="Rhea" id="RHEA:48100"/>
        <dbReference type="Rhea" id="RHEA-COMP:10532"/>
        <dbReference type="Rhea" id="RHEA-COMP:11990"/>
        <dbReference type="ChEBI" id="CHEBI:15378"/>
        <dbReference type="ChEBI" id="CHEBI:29965"/>
        <dbReference type="ChEBI" id="CHEBI:57856"/>
        <dbReference type="ChEBI" id="CHEBI:59789"/>
        <dbReference type="ChEBI" id="CHEBI:65280"/>
    </reaction>
    <physiologicalReaction direction="left-to-right" evidence="5">
        <dbReference type="Rhea" id="RHEA:48101"/>
    </physiologicalReaction>
</comment>
<evidence type="ECO:0000256" key="1">
    <source>
        <dbReference type="ARBA" id="ARBA00011925"/>
    </source>
</evidence>
<reference evidence="10" key="1">
    <citation type="submission" date="2021-02" db="EMBL/GenBank/DDBJ databases">
        <authorList>
            <person name="Nowell W R."/>
        </authorList>
    </citation>
    <scope>NUCLEOTIDE SEQUENCE</scope>
</reference>
<dbReference type="Proteomes" id="UP000681722">
    <property type="component" value="Unassembled WGS sequence"/>
</dbReference>
<comment type="caution">
    <text evidence="10">The sequence shown here is derived from an EMBL/GenBank/DDBJ whole genome shotgun (WGS) entry which is preliminary data.</text>
</comment>
<dbReference type="InterPro" id="IPR055135">
    <property type="entry name" value="PRMT_dom"/>
</dbReference>
<dbReference type="FunFam" id="2.70.160.11:FF:000001">
    <property type="entry name" value="Blast:Protein arginine N-methyltransferase 1"/>
    <property type="match status" value="1"/>
</dbReference>
<dbReference type="CDD" id="cd02440">
    <property type="entry name" value="AdoMet_MTases"/>
    <property type="match status" value="1"/>
</dbReference>
<feature type="region of interest" description="Disordered" evidence="8">
    <location>
        <begin position="635"/>
        <end position="656"/>
    </location>
</feature>
<dbReference type="EMBL" id="CAJOBC010003025">
    <property type="protein sequence ID" value="CAF3763412.1"/>
    <property type="molecule type" value="Genomic_DNA"/>
</dbReference>
<evidence type="ECO:0000256" key="4">
    <source>
        <dbReference type="ARBA" id="ARBA00022691"/>
    </source>
</evidence>
<protein>
    <recommendedName>
        <fullName evidence="1">type I protein arginine methyltransferase</fullName>
        <ecNumber evidence="1">2.1.1.319</ecNumber>
    </recommendedName>
</protein>
<dbReference type="GO" id="GO:0032259">
    <property type="term" value="P:methylation"/>
    <property type="evidence" value="ECO:0007669"/>
    <property type="project" value="UniProtKB-KW"/>
</dbReference>
<dbReference type="GO" id="GO:0035242">
    <property type="term" value="F:protein-arginine omega-N asymmetric methyltransferase activity"/>
    <property type="evidence" value="ECO:0007669"/>
    <property type="project" value="UniProtKB-EC"/>
</dbReference>
<evidence type="ECO:0000256" key="7">
    <source>
        <dbReference type="SAM" id="Coils"/>
    </source>
</evidence>
<dbReference type="GO" id="GO:0035241">
    <property type="term" value="F:protein-arginine omega-N monomethyltransferase activity"/>
    <property type="evidence" value="ECO:0007669"/>
    <property type="project" value="TreeGrafter"/>
</dbReference>
<keyword evidence="4 6" id="KW-0949">S-adenosyl-L-methionine</keyword>
<organism evidence="10 12">
    <name type="scientific">Didymodactylos carnosus</name>
    <dbReference type="NCBI Taxonomy" id="1234261"/>
    <lineage>
        <taxon>Eukaryota</taxon>
        <taxon>Metazoa</taxon>
        <taxon>Spiralia</taxon>
        <taxon>Gnathifera</taxon>
        <taxon>Rotifera</taxon>
        <taxon>Eurotatoria</taxon>
        <taxon>Bdelloidea</taxon>
        <taxon>Philodinida</taxon>
        <taxon>Philodinidae</taxon>
        <taxon>Didymodactylos</taxon>
    </lineage>
</organism>
<keyword evidence="12" id="KW-1185">Reference proteome</keyword>
<dbReference type="FunFam" id="3.40.50.150:FF:000003">
    <property type="entry name" value="Blast:Protein arginine N-methyltransferase 1"/>
    <property type="match status" value="1"/>
</dbReference>
<evidence type="ECO:0000313" key="10">
    <source>
        <dbReference type="EMBL" id="CAF0991407.1"/>
    </source>
</evidence>
<feature type="domain" description="Protein arginine N-methyltransferase" evidence="9">
    <location>
        <begin position="228"/>
        <end position="388"/>
    </location>
</feature>
<sequence length="902" mass="103730">MSLISPDTFNDTSNVIPPSDAPITTSKAFQSALASVSHATTNNSHVPSELEQLSATATTNNTTLTTTAQSPVEYPEDRTSKDYYFDSYAHFGIHEEMLKDEVRTLTYRNSMIYNRHLFKDKVVLDLGCGTGILSMFAVKAGAKCVIAIDMSNIIEYAEQIVKDNDLSDKITLIRGKIEEVELPNGITEVDIIVSEWMGYCLLYESMLNSILYARDKWLNKQSGLIFPDKCSLYLCAIEDRSYRDEKINWWYNVYGFDMSAIREVAIKEPLVDCVDNRQVVTSHCLLKEFNLHTVTVQDLSFETRFQLEARRSDSIHALVAYFSVEFSKCHKYTGFSTGPDSSYTHWKSTIFYLDQDDVQLNKGDKLNGMFKLRPNPNNQRDLDFDIELRGIKVSRDVTVFNALMYWVEQEMGEKKAKHRMKCSDLCQSHDEQLKMVGQEFPTESSAKLLQLLRKQNGDVDQVREILKRHSIRKAKFEETETKYAEQLAVLQQHTTSDMPKKHFILRLMSRFDGDVEIVRKCLEKLKTTNENKDQLREKYGKQLAELESNGFNIKCPCIYKLLEKYDGDVTKVREIKQHQLEKKKNTKISEEQYSEQLKQLKNEGVKLKNKRVIVHLLKEANGEVAMVKKFLLEEQNKNEEKKESPTEKKPHAASQEALSANDLADLEKLQNGGVRGNPFKILKIFHECNNSVELTAEKCRQHKEQRKKAQEEREKKHELINDTQNSYHTVAEKNDWPTHVTNVYLDGNNMMFVVDSLRRLCLNRQGKKTEKAIAEIASAWNEQMNIANLNLIYDSTRQLASVGTVHVQSAHPTFQTTDDMLIDIMKKRDKEINEHTVVVTSDRYLAAQLITVGCILVKPYHWFAHCVMVLAPDLIKEDLDGVEAKLTEKQDVGDRSKSQNRK</sequence>
<evidence type="ECO:0000256" key="6">
    <source>
        <dbReference type="PROSITE-ProRule" id="PRU01015"/>
    </source>
</evidence>
<dbReference type="Gene3D" id="3.40.50.150">
    <property type="entry name" value="Vaccinia Virus protein VP39"/>
    <property type="match status" value="1"/>
</dbReference>
<dbReference type="PROSITE" id="PS51678">
    <property type="entry name" value="SAM_MT_PRMT"/>
    <property type="match status" value="1"/>
</dbReference>
<feature type="region of interest" description="Disordered" evidence="8">
    <location>
        <begin position="1"/>
        <end position="21"/>
    </location>
</feature>
<dbReference type="PANTHER" id="PTHR11006">
    <property type="entry name" value="PROTEIN ARGININE N-METHYLTRANSFERASE"/>
    <property type="match status" value="1"/>
</dbReference>
<keyword evidence="3 6" id="KW-0808">Transferase</keyword>
<dbReference type="InterPro" id="IPR029063">
    <property type="entry name" value="SAM-dependent_MTases_sf"/>
</dbReference>
<name>A0A814G9X1_9BILA</name>
<dbReference type="InterPro" id="IPR025799">
    <property type="entry name" value="Arg_MeTrfase"/>
</dbReference>
<evidence type="ECO:0000256" key="2">
    <source>
        <dbReference type="ARBA" id="ARBA00022603"/>
    </source>
</evidence>
<dbReference type="EMBL" id="CAJNOQ010003024">
    <property type="protein sequence ID" value="CAF0991407.1"/>
    <property type="molecule type" value="Genomic_DNA"/>
</dbReference>
<dbReference type="PANTHER" id="PTHR11006:SF124">
    <property type="entry name" value="ARGININE METHYLTRANSFERASE 1-RELATED"/>
    <property type="match status" value="1"/>
</dbReference>
<dbReference type="GO" id="GO:0005634">
    <property type="term" value="C:nucleus"/>
    <property type="evidence" value="ECO:0007669"/>
    <property type="project" value="TreeGrafter"/>
</dbReference>
<dbReference type="SUPFAM" id="SSF53335">
    <property type="entry name" value="S-adenosyl-L-methionine-dependent methyltransferases"/>
    <property type="match status" value="1"/>
</dbReference>
<evidence type="ECO:0000313" key="11">
    <source>
        <dbReference type="EMBL" id="CAF3763412.1"/>
    </source>
</evidence>
<dbReference type="Pfam" id="PF22528">
    <property type="entry name" value="PRMT_C"/>
    <property type="match status" value="1"/>
</dbReference>
<dbReference type="EC" id="2.1.1.319" evidence="1"/>
<accession>A0A814G9X1</accession>
<dbReference type="Gene3D" id="2.70.160.11">
    <property type="entry name" value="Hnrnp arginine n-methyltransferase1"/>
    <property type="match status" value="1"/>
</dbReference>
<keyword evidence="2 6" id="KW-0489">Methyltransferase</keyword>
<feature type="compositionally biased region" description="Basic and acidic residues" evidence="8">
    <location>
        <begin position="635"/>
        <end position="650"/>
    </location>
</feature>
<proteinExistence type="predicted"/>
<feature type="non-terminal residue" evidence="10">
    <location>
        <position position="1"/>
    </location>
</feature>
<dbReference type="OrthoDB" id="7848332at2759"/>
<dbReference type="AlphaFoldDB" id="A0A814G9X1"/>
<dbReference type="Pfam" id="PF06325">
    <property type="entry name" value="PrmA"/>
    <property type="match status" value="1"/>
</dbReference>
<feature type="coiled-coil region" evidence="7">
    <location>
        <begin position="692"/>
        <end position="726"/>
    </location>
</feature>